<dbReference type="CDD" id="cd07040">
    <property type="entry name" value="HP"/>
    <property type="match status" value="1"/>
</dbReference>
<dbReference type="AlphaFoldDB" id="A0A517Y7J5"/>
<dbReference type="Proteomes" id="UP000315017">
    <property type="component" value="Chromosome"/>
</dbReference>
<reference evidence="1 2" key="1">
    <citation type="submission" date="2019-02" db="EMBL/GenBank/DDBJ databases">
        <title>Deep-cultivation of Planctomycetes and their phenomic and genomic characterization uncovers novel biology.</title>
        <authorList>
            <person name="Wiegand S."/>
            <person name="Jogler M."/>
            <person name="Boedeker C."/>
            <person name="Pinto D."/>
            <person name="Vollmers J."/>
            <person name="Rivas-Marin E."/>
            <person name="Kohn T."/>
            <person name="Peeters S.H."/>
            <person name="Heuer A."/>
            <person name="Rast P."/>
            <person name="Oberbeckmann S."/>
            <person name="Bunk B."/>
            <person name="Jeske O."/>
            <person name="Meyerdierks A."/>
            <person name="Storesund J.E."/>
            <person name="Kallscheuer N."/>
            <person name="Luecker S."/>
            <person name="Lage O.M."/>
            <person name="Pohl T."/>
            <person name="Merkel B.J."/>
            <person name="Hornburger P."/>
            <person name="Mueller R.-W."/>
            <person name="Bruemmer F."/>
            <person name="Labrenz M."/>
            <person name="Spormann A.M."/>
            <person name="Op den Camp H."/>
            <person name="Overmann J."/>
            <person name="Amann R."/>
            <person name="Jetten M.S.M."/>
            <person name="Mascher T."/>
            <person name="Medema M.H."/>
            <person name="Devos D.P."/>
            <person name="Kaster A.-K."/>
            <person name="Ovreas L."/>
            <person name="Rohde M."/>
            <person name="Galperin M.Y."/>
            <person name="Jogler C."/>
        </authorList>
    </citation>
    <scope>NUCLEOTIDE SEQUENCE [LARGE SCALE GENOMIC DNA]</scope>
    <source>
        <strain evidence="1 2">ETA_A8</strain>
    </source>
</reference>
<dbReference type="EMBL" id="CP036274">
    <property type="protein sequence ID" value="QDU26177.1"/>
    <property type="molecule type" value="Genomic_DNA"/>
</dbReference>
<organism evidence="1 2">
    <name type="scientific">Anatilimnocola aggregata</name>
    <dbReference type="NCBI Taxonomy" id="2528021"/>
    <lineage>
        <taxon>Bacteria</taxon>
        <taxon>Pseudomonadati</taxon>
        <taxon>Planctomycetota</taxon>
        <taxon>Planctomycetia</taxon>
        <taxon>Pirellulales</taxon>
        <taxon>Pirellulaceae</taxon>
        <taxon>Anatilimnocola</taxon>
    </lineage>
</organism>
<dbReference type="KEGG" id="aagg:ETAA8_12520"/>
<sequence length="52" mass="5996">MLPTVHLVRQRETTWSLSGQHTGLTDLPLTERGEQNSRNHALYLRLTDRPAQ</sequence>
<evidence type="ECO:0000313" key="1">
    <source>
        <dbReference type="EMBL" id="QDU26177.1"/>
    </source>
</evidence>
<dbReference type="Pfam" id="PF00300">
    <property type="entry name" value="His_Phos_1"/>
    <property type="match status" value="1"/>
</dbReference>
<keyword evidence="2" id="KW-1185">Reference proteome</keyword>
<dbReference type="Gene3D" id="3.40.50.1240">
    <property type="entry name" value="Phosphoglycerate mutase-like"/>
    <property type="match status" value="1"/>
</dbReference>
<evidence type="ECO:0000313" key="2">
    <source>
        <dbReference type="Proteomes" id="UP000315017"/>
    </source>
</evidence>
<proteinExistence type="predicted"/>
<dbReference type="InterPro" id="IPR029033">
    <property type="entry name" value="His_PPase_superfam"/>
</dbReference>
<dbReference type="SUPFAM" id="SSF53254">
    <property type="entry name" value="Phosphoglycerate mutase-like"/>
    <property type="match status" value="1"/>
</dbReference>
<accession>A0A517Y7J5</accession>
<gene>
    <name evidence="1" type="ORF">ETAA8_12520</name>
</gene>
<dbReference type="InterPro" id="IPR013078">
    <property type="entry name" value="His_Pase_superF_clade-1"/>
</dbReference>
<dbReference type="OrthoDB" id="9781415at2"/>
<protein>
    <submittedName>
        <fullName evidence="1">Uncharacterized protein</fullName>
    </submittedName>
</protein>
<dbReference type="RefSeq" id="WP_145086326.1">
    <property type="nucleotide sequence ID" value="NZ_CP036274.1"/>
</dbReference>
<name>A0A517Y7J5_9BACT</name>